<dbReference type="Pfam" id="PF24602">
    <property type="entry name" value="DUF7622"/>
    <property type="match status" value="1"/>
</dbReference>
<dbReference type="InterPro" id="IPR056039">
    <property type="entry name" value="DUF7622"/>
</dbReference>
<dbReference type="PANTHER" id="PTHR37433:SF21">
    <property type="entry name" value="DUF281 DOMAIN-CONTAINING PROTEIN"/>
    <property type="match status" value="1"/>
</dbReference>
<dbReference type="EMBL" id="LIAE01006351">
    <property type="protein sequence ID" value="PAV90788.1"/>
    <property type="molecule type" value="Genomic_DNA"/>
</dbReference>
<dbReference type="AlphaFoldDB" id="A0A2A2LXA4"/>
<dbReference type="Proteomes" id="UP000218231">
    <property type="component" value="Unassembled WGS sequence"/>
</dbReference>
<evidence type="ECO:0000313" key="3">
    <source>
        <dbReference type="EMBL" id="PAV90788.1"/>
    </source>
</evidence>
<evidence type="ECO:0000259" key="2">
    <source>
        <dbReference type="Pfam" id="PF24602"/>
    </source>
</evidence>
<comment type="caution">
    <text evidence="3">The sequence shown here is derived from an EMBL/GenBank/DDBJ whole genome shotgun (WGS) entry which is preliminary data.</text>
</comment>
<dbReference type="OrthoDB" id="5774155at2759"/>
<keyword evidence="4" id="KW-1185">Reference proteome</keyword>
<feature type="chain" id="PRO_5013014010" description="DUF7622 domain-containing protein" evidence="1">
    <location>
        <begin position="19"/>
        <end position="441"/>
    </location>
</feature>
<organism evidence="3 4">
    <name type="scientific">Diploscapter pachys</name>
    <dbReference type="NCBI Taxonomy" id="2018661"/>
    <lineage>
        <taxon>Eukaryota</taxon>
        <taxon>Metazoa</taxon>
        <taxon>Ecdysozoa</taxon>
        <taxon>Nematoda</taxon>
        <taxon>Chromadorea</taxon>
        <taxon>Rhabditida</taxon>
        <taxon>Rhabditina</taxon>
        <taxon>Rhabditomorpha</taxon>
        <taxon>Rhabditoidea</taxon>
        <taxon>Rhabditidae</taxon>
        <taxon>Diploscapter</taxon>
    </lineage>
</organism>
<feature type="domain" description="DUF7622" evidence="2">
    <location>
        <begin position="309"/>
        <end position="385"/>
    </location>
</feature>
<reference evidence="3 4" key="1">
    <citation type="journal article" date="2017" name="Curr. Biol.">
        <title>Genome architecture and evolution of a unichromosomal asexual nematode.</title>
        <authorList>
            <person name="Fradin H."/>
            <person name="Zegar C."/>
            <person name="Gutwein M."/>
            <person name="Lucas J."/>
            <person name="Kovtun M."/>
            <person name="Corcoran D."/>
            <person name="Baugh L.R."/>
            <person name="Kiontke K."/>
            <person name="Gunsalus K."/>
            <person name="Fitch D.H."/>
            <person name="Piano F."/>
        </authorList>
    </citation>
    <scope>NUCLEOTIDE SEQUENCE [LARGE SCALE GENOMIC DNA]</scope>
    <source>
        <strain evidence="3">PF1309</strain>
    </source>
</reference>
<feature type="signal peptide" evidence="1">
    <location>
        <begin position="1"/>
        <end position="18"/>
    </location>
</feature>
<accession>A0A2A2LXA4</accession>
<proteinExistence type="predicted"/>
<dbReference type="PANTHER" id="PTHR37433">
    <property type="entry name" value="PROTEIN CBG25136-RELATED"/>
    <property type="match status" value="1"/>
</dbReference>
<evidence type="ECO:0000256" key="1">
    <source>
        <dbReference type="SAM" id="SignalP"/>
    </source>
</evidence>
<protein>
    <recommendedName>
        <fullName evidence="2">DUF7622 domain-containing protein</fullName>
    </recommendedName>
</protein>
<sequence>MKTLIFLILLILEVVADGETNKDKKISLSKSLNLNPIRKQRTSEISGSMIGVAQTEDNEEEKIRIPRGENQQEVKLFEEVSPKEEDSLDEDSVDEFPLKDKLLRDGPMAVFNAEDGVALRAKRQMGCAAEFCKGDQCYTADFYYPGDDQLFLRRGCVIGSQVADGCRTNQHGNTLCLCSSDGCNLVSNGTNTTNLSIPPSQPTMLPLQTCGRRSVDGAIPPRWRRACAANYCTFSATPYVAENLTSTWLETNCSHFSDFDVYSHESVFLVYPNSCARLQFGGINETTICYGTSSLPYDATYEAAAPGVVCHVDYYSPNLPYVRAGTECRGQYCFISATIQGDVYRGCVTVYQDPTETRVMAVGFYRSYNAIEQWICQSDYCNYDLRAAERSWPETLAPYRNISHLQQFNVFYVINEDKSCPPFLGVTLAIAGLIISSAMVN</sequence>
<keyword evidence="1" id="KW-0732">Signal</keyword>
<name>A0A2A2LXA4_9BILA</name>
<evidence type="ECO:0000313" key="4">
    <source>
        <dbReference type="Proteomes" id="UP000218231"/>
    </source>
</evidence>
<gene>
    <name evidence="3" type="ORF">WR25_06240</name>
</gene>